<gene>
    <name evidence="2" type="ORF">AMTR_s00096p00152260</name>
</gene>
<evidence type="ECO:0000313" key="2">
    <source>
        <dbReference type="EMBL" id="ERN02427.1"/>
    </source>
</evidence>
<organism evidence="2 3">
    <name type="scientific">Amborella trichopoda</name>
    <dbReference type="NCBI Taxonomy" id="13333"/>
    <lineage>
        <taxon>Eukaryota</taxon>
        <taxon>Viridiplantae</taxon>
        <taxon>Streptophyta</taxon>
        <taxon>Embryophyta</taxon>
        <taxon>Tracheophyta</taxon>
        <taxon>Spermatophyta</taxon>
        <taxon>Magnoliopsida</taxon>
        <taxon>Amborellales</taxon>
        <taxon>Amborellaceae</taxon>
        <taxon>Amborella</taxon>
    </lineage>
</organism>
<feature type="compositionally biased region" description="Basic and acidic residues" evidence="1">
    <location>
        <begin position="30"/>
        <end position="42"/>
    </location>
</feature>
<evidence type="ECO:0000256" key="1">
    <source>
        <dbReference type="SAM" id="MobiDB-lite"/>
    </source>
</evidence>
<evidence type="ECO:0000313" key="3">
    <source>
        <dbReference type="Proteomes" id="UP000017836"/>
    </source>
</evidence>
<proteinExistence type="predicted"/>
<sequence>MEQCENKTKKTIERKNYGSALSWRAMVQRSRREERRKNSEELKKVTIPTGKFIKEEHYY</sequence>
<accession>W1NXT3</accession>
<protein>
    <submittedName>
        <fullName evidence="2">Uncharacterized protein</fullName>
    </submittedName>
</protein>
<keyword evidence="3" id="KW-1185">Reference proteome</keyword>
<dbReference type="HOGENOM" id="CLU_2963925_0_0_1"/>
<name>W1NXT3_AMBTC</name>
<dbReference type="AlphaFoldDB" id="W1NXT3"/>
<feature type="region of interest" description="Disordered" evidence="1">
    <location>
        <begin position="23"/>
        <end position="42"/>
    </location>
</feature>
<reference evidence="3" key="1">
    <citation type="journal article" date="2013" name="Science">
        <title>The Amborella genome and the evolution of flowering plants.</title>
        <authorList>
            <consortium name="Amborella Genome Project"/>
        </authorList>
    </citation>
    <scope>NUCLEOTIDE SEQUENCE [LARGE SCALE GENOMIC DNA]</scope>
</reference>
<dbReference type="Proteomes" id="UP000017836">
    <property type="component" value="Unassembled WGS sequence"/>
</dbReference>
<dbReference type="EMBL" id="KI394634">
    <property type="protein sequence ID" value="ERN02427.1"/>
    <property type="molecule type" value="Genomic_DNA"/>
</dbReference>
<dbReference type="Gramene" id="ERN02427">
    <property type="protein sequence ID" value="ERN02427"/>
    <property type="gene ID" value="AMTR_s00096p00152260"/>
</dbReference>